<dbReference type="RefSeq" id="WP_123740328.1">
    <property type="nucleotide sequence ID" value="NZ_RKHQ01000002.1"/>
</dbReference>
<evidence type="ECO:0000256" key="1">
    <source>
        <dbReference type="ARBA" id="ARBA00004651"/>
    </source>
</evidence>
<comment type="caution">
    <text evidence="9">The sequence shown here is derived from an EMBL/GenBank/DDBJ whole genome shotgun (WGS) entry which is preliminary data.</text>
</comment>
<reference evidence="9 10" key="1">
    <citation type="submission" date="2018-11" db="EMBL/GenBank/DDBJ databases">
        <title>Sequencing the genomes of 1000 actinobacteria strains.</title>
        <authorList>
            <person name="Klenk H.-P."/>
        </authorList>
    </citation>
    <scope>NUCLEOTIDE SEQUENCE [LARGE SCALE GENOMIC DNA]</scope>
    <source>
        <strain evidence="9 10">DSM 13521</strain>
    </source>
</reference>
<dbReference type="PANTHER" id="PTHR30450">
    <property type="entry name" value="ABC TRANSPORTER PERMEASE"/>
    <property type="match status" value="1"/>
</dbReference>
<feature type="transmembrane region" description="Helical" evidence="7">
    <location>
        <begin position="189"/>
        <end position="212"/>
    </location>
</feature>
<protein>
    <submittedName>
        <fullName evidence="9">D-methionine transport system permease protein</fullName>
    </submittedName>
</protein>
<dbReference type="Pfam" id="PF00528">
    <property type="entry name" value="BPD_transp_1"/>
    <property type="match status" value="1"/>
</dbReference>
<evidence type="ECO:0000313" key="10">
    <source>
        <dbReference type="Proteomes" id="UP000275356"/>
    </source>
</evidence>
<proteinExistence type="inferred from homology"/>
<dbReference type="InterPro" id="IPR000515">
    <property type="entry name" value="MetI-like"/>
</dbReference>
<dbReference type="AlphaFoldDB" id="A0A3N2D0T7"/>
<dbReference type="OrthoDB" id="9793490at2"/>
<feature type="transmembrane region" description="Helical" evidence="7">
    <location>
        <begin position="83"/>
        <end position="105"/>
    </location>
</feature>
<evidence type="ECO:0000259" key="8">
    <source>
        <dbReference type="PROSITE" id="PS50928"/>
    </source>
</evidence>
<keyword evidence="3" id="KW-1003">Cell membrane</keyword>
<keyword evidence="10" id="KW-1185">Reference proteome</keyword>
<keyword evidence="2 7" id="KW-0813">Transport</keyword>
<evidence type="ECO:0000256" key="7">
    <source>
        <dbReference type="RuleBase" id="RU363032"/>
    </source>
</evidence>
<keyword evidence="5 7" id="KW-1133">Transmembrane helix</keyword>
<feature type="domain" description="ABC transmembrane type-1" evidence="8">
    <location>
        <begin position="14"/>
        <end position="208"/>
    </location>
</feature>
<keyword evidence="4 7" id="KW-0812">Transmembrane</keyword>
<feature type="transmembrane region" description="Helical" evidence="7">
    <location>
        <begin position="53"/>
        <end position="77"/>
    </location>
</feature>
<name>A0A3N2D0T7_9MICO</name>
<feature type="transmembrane region" description="Helical" evidence="7">
    <location>
        <begin position="143"/>
        <end position="169"/>
    </location>
</feature>
<dbReference type="CDD" id="cd06261">
    <property type="entry name" value="TM_PBP2"/>
    <property type="match status" value="1"/>
</dbReference>
<dbReference type="SUPFAM" id="SSF161098">
    <property type="entry name" value="MetI-like"/>
    <property type="match status" value="1"/>
</dbReference>
<evidence type="ECO:0000256" key="2">
    <source>
        <dbReference type="ARBA" id="ARBA00022448"/>
    </source>
</evidence>
<dbReference type="InterPro" id="IPR051322">
    <property type="entry name" value="AA_ABC_Transporter_Permease"/>
</dbReference>
<dbReference type="PANTHER" id="PTHR30450:SF14">
    <property type="entry name" value="TRANSPORTER, PERMEASE PROTEIN, PUTATIVE-RELATED"/>
    <property type="match status" value="1"/>
</dbReference>
<comment type="similarity">
    <text evidence="7">Belongs to the binding-protein-dependent transport system permease family.</text>
</comment>
<sequence length="218" mass="23251">MNWERLGPPFWKAVAETGFMVGWTMLVGGLIGLVLGIGLYLSRRGGMRASTGVFTGLNVLVNIVRPIPFIIFLFVLFPVTKAVVGTTIGTAGATFPMLLMAGFAFSRLVEQNLLSIDPGVIEAARAMGAGTMRIITTVLIPEALAPLILGYAFLFVGVIDMSAMAGMVGGGGLGDFAIKYGYQQFNWPVTFFVVVVIIGIVQLAQLLANVLARKALHR</sequence>
<keyword evidence="6 7" id="KW-0472">Membrane</keyword>
<dbReference type="EMBL" id="RKHQ01000002">
    <property type="protein sequence ID" value="ROR93353.1"/>
    <property type="molecule type" value="Genomic_DNA"/>
</dbReference>
<accession>A0A3N2D0T7</accession>
<evidence type="ECO:0000256" key="6">
    <source>
        <dbReference type="ARBA" id="ARBA00023136"/>
    </source>
</evidence>
<dbReference type="Gene3D" id="1.10.3720.10">
    <property type="entry name" value="MetI-like"/>
    <property type="match status" value="1"/>
</dbReference>
<comment type="subcellular location">
    <subcellularLocation>
        <location evidence="1 7">Cell membrane</location>
        <topology evidence="1 7">Multi-pass membrane protein</topology>
    </subcellularLocation>
</comment>
<evidence type="ECO:0000256" key="3">
    <source>
        <dbReference type="ARBA" id="ARBA00022475"/>
    </source>
</evidence>
<gene>
    <name evidence="9" type="ORF">EDD28_2765</name>
</gene>
<organism evidence="9 10">
    <name type="scientific">Salana multivorans</name>
    <dbReference type="NCBI Taxonomy" id="120377"/>
    <lineage>
        <taxon>Bacteria</taxon>
        <taxon>Bacillati</taxon>
        <taxon>Actinomycetota</taxon>
        <taxon>Actinomycetes</taxon>
        <taxon>Micrococcales</taxon>
        <taxon>Beutenbergiaceae</taxon>
        <taxon>Salana</taxon>
    </lineage>
</organism>
<evidence type="ECO:0000313" key="9">
    <source>
        <dbReference type="EMBL" id="ROR93353.1"/>
    </source>
</evidence>
<evidence type="ECO:0000256" key="4">
    <source>
        <dbReference type="ARBA" id="ARBA00022692"/>
    </source>
</evidence>
<dbReference type="GO" id="GO:0048473">
    <property type="term" value="P:D-methionine transmembrane transport"/>
    <property type="evidence" value="ECO:0007669"/>
    <property type="project" value="TreeGrafter"/>
</dbReference>
<feature type="transmembrane region" description="Helical" evidence="7">
    <location>
        <begin position="20"/>
        <end position="41"/>
    </location>
</feature>
<dbReference type="PROSITE" id="PS50928">
    <property type="entry name" value="ABC_TM1"/>
    <property type="match status" value="1"/>
</dbReference>
<dbReference type="Proteomes" id="UP000275356">
    <property type="component" value="Unassembled WGS sequence"/>
</dbReference>
<dbReference type="GO" id="GO:0005886">
    <property type="term" value="C:plasma membrane"/>
    <property type="evidence" value="ECO:0007669"/>
    <property type="project" value="UniProtKB-SubCell"/>
</dbReference>
<evidence type="ECO:0000256" key="5">
    <source>
        <dbReference type="ARBA" id="ARBA00022989"/>
    </source>
</evidence>
<dbReference type="InterPro" id="IPR035906">
    <property type="entry name" value="MetI-like_sf"/>
</dbReference>